<protein>
    <recommendedName>
        <fullName evidence="5">Phosphoglycerate mutase</fullName>
    </recommendedName>
</protein>
<evidence type="ECO:0000313" key="3">
    <source>
        <dbReference type="EMBL" id="OBB26092.1"/>
    </source>
</evidence>
<dbReference type="GO" id="GO:0045820">
    <property type="term" value="P:negative regulation of glycolytic process"/>
    <property type="evidence" value="ECO:0007669"/>
    <property type="project" value="TreeGrafter"/>
</dbReference>
<evidence type="ECO:0008006" key="5">
    <source>
        <dbReference type="Google" id="ProtNLM"/>
    </source>
</evidence>
<dbReference type="GO" id="GO:0005829">
    <property type="term" value="C:cytosol"/>
    <property type="evidence" value="ECO:0007669"/>
    <property type="project" value="TreeGrafter"/>
</dbReference>
<dbReference type="GO" id="GO:0004331">
    <property type="term" value="F:fructose-2,6-bisphosphate 2-phosphatase activity"/>
    <property type="evidence" value="ECO:0007669"/>
    <property type="project" value="TreeGrafter"/>
</dbReference>
<dbReference type="InterPro" id="IPR013078">
    <property type="entry name" value="His_Pase_superF_clade-1"/>
</dbReference>
<dbReference type="EMBL" id="LZSO01000035">
    <property type="protein sequence ID" value="OBB26092.1"/>
    <property type="molecule type" value="Genomic_DNA"/>
</dbReference>
<dbReference type="InterPro" id="IPR051695">
    <property type="entry name" value="Phosphoglycerate_Mutase"/>
</dbReference>
<dbReference type="SUPFAM" id="SSF53254">
    <property type="entry name" value="Phosphoglycerate mutase-like"/>
    <property type="match status" value="1"/>
</dbReference>
<dbReference type="CDD" id="cd07067">
    <property type="entry name" value="HP_PGM_like"/>
    <property type="match status" value="1"/>
</dbReference>
<dbReference type="Pfam" id="PF00300">
    <property type="entry name" value="His_Phos_1"/>
    <property type="match status" value="1"/>
</dbReference>
<feature type="region of interest" description="Disordered" evidence="2">
    <location>
        <begin position="410"/>
        <end position="434"/>
    </location>
</feature>
<dbReference type="InterPro" id="IPR029033">
    <property type="entry name" value="His_PPase_superfam"/>
</dbReference>
<evidence type="ECO:0000313" key="4">
    <source>
        <dbReference type="Proteomes" id="UP000093902"/>
    </source>
</evidence>
<keyword evidence="1" id="KW-0378">Hydrolase</keyword>
<comment type="caution">
    <text evidence="3">The sequence shown here is derived from an EMBL/GenBank/DDBJ whole genome shotgun (WGS) entry which is preliminary data.</text>
</comment>
<name>A0A1A0QVF2_MYCPR</name>
<gene>
    <name evidence="3" type="ORF">A5792_27425</name>
</gene>
<reference evidence="4" key="1">
    <citation type="submission" date="2016-06" db="EMBL/GenBank/DDBJ databases">
        <authorList>
            <person name="Sutton G."/>
            <person name="Brinkac L."/>
            <person name="Sanka R."/>
            <person name="Adams M."/>
            <person name="Lau E."/>
            <person name="Mehaffy C."/>
            <person name="Tameris M."/>
            <person name="Hatherill M."/>
            <person name="Hanekom W."/>
            <person name="Mahomed H."/>
            <person name="Mcshane H."/>
        </authorList>
    </citation>
    <scope>NUCLEOTIDE SEQUENCE [LARGE SCALE GENOMIC DNA]</scope>
    <source>
        <strain evidence="4">852002-51209_SCH5440388</strain>
    </source>
</reference>
<accession>A0A1A0QVF2</accession>
<evidence type="ECO:0000256" key="2">
    <source>
        <dbReference type="SAM" id="MobiDB-lite"/>
    </source>
</evidence>
<dbReference type="PANTHER" id="PTHR46517:SF1">
    <property type="entry name" value="FRUCTOSE-2,6-BISPHOSPHATASE TIGAR"/>
    <property type="match status" value="1"/>
</dbReference>
<evidence type="ECO:0000256" key="1">
    <source>
        <dbReference type="ARBA" id="ARBA00022801"/>
    </source>
</evidence>
<dbReference type="SMART" id="SM00855">
    <property type="entry name" value="PGAM"/>
    <property type="match status" value="1"/>
</dbReference>
<dbReference type="AlphaFoldDB" id="A0A1A0QVF2"/>
<dbReference type="Gene3D" id="3.40.50.1240">
    <property type="entry name" value="Phosphoglycerate mutase-like"/>
    <property type="match status" value="1"/>
</dbReference>
<dbReference type="GO" id="GO:0043456">
    <property type="term" value="P:regulation of pentose-phosphate shunt"/>
    <property type="evidence" value="ECO:0007669"/>
    <property type="project" value="TreeGrafter"/>
</dbReference>
<dbReference type="PANTHER" id="PTHR46517">
    <property type="entry name" value="FRUCTOSE-2,6-BISPHOSPHATASE TIGAR"/>
    <property type="match status" value="1"/>
</dbReference>
<sequence>MNSASDTTPARRKYAIWLASAVAAFALLVGAAIPAAAAELMRVTFVRHGESLGNASGSIDSSTPGPVLSPKGQQQAEALVGTLGDNNYDAIYASTMVRTQLTAAPMSRYLGLPIQVLPGLQEIEAGIYEGTPESEAGSGYMLAPLAWALQGNRDVRLPGSIDGNEFDARMDGAVQTMYDNGDRNAIVFSHGAAIMFWTFMNVDNLTAAQKLDLMRQSLSNTGYVVVEGNPEDGWTLVNWNGQEFSPERTFGAEVKLQIRTLSRQLQAEAESIGASFATHDPVAIATALNRGINGAGFSLLKFNRAVTAEAIERLDKAVHNIAPASRIAPEVAEVPAVEAQRVAVVKELAKVGATQGEPTAATDSGTATTAKPKFNVKKGSAEKNTVKARTAVTKDAVKSKLAATAQAVKSRLGIKATRPASATKPTADAGSGDD</sequence>
<feature type="region of interest" description="Disordered" evidence="2">
    <location>
        <begin position="54"/>
        <end position="74"/>
    </location>
</feature>
<dbReference type="RefSeq" id="WP_064935088.1">
    <property type="nucleotide sequence ID" value="NZ_LZSO01000035.1"/>
</dbReference>
<dbReference type="Proteomes" id="UP000093902">
    <property type="component" value="Unassembled WGS sequence"/>
</dbReference>
<organism evidence="3 4">
    <name type="scientific">Mycolicibacterium peregrinum</name>
    <name type="common">Mycobacterium peregrinum</name>
    <dbReference type="NCBI Taxonomy" id="43304"/>
    <lineage>
        <taxon>Bacteria</taxon>
        <taxon>Bacillati</taxon>
        <taxon>Actinomycetota</taxon>
        <taxon>Actinomycetes</taxon>
        <taxon>Mycobacteriales</taxon>
        <taxon>Mycobacteriaceae</taxon>
        <taxon>Mycolicibacterium</taxon>
    </lineage>
</organism>
<proteinExistence type="predicted"/>
<feature type="compositionally biased region" description="Polar residues" evidence="2">
    <location>
        <begin position="54"/>
        <end position="64"/>
    </location>
</feature>